<sequence>MLYDEIGNILKYRGISKNFDVAADFIAGTDLSKLPLGRTEIDGSSVFINVMEASAGDRENLRFEVHDKYMDIQIDLEGTEIIEIGLGKIEVLEPVDEGKDIGFVKAESSAVCTMGPGRFIVCMAGEPHKPGIAALDNRNLKKCVVKVAR</sequence>
<protein>
    <submittedName>
        <fullName evidence="1">YhcH/YjgK/YiaL family protein</fullName>
    </submittedName>
</protein>
<dbReference type="Pfam" id="PF04074">
    <property type="entry name" value="DUF386"/>
    <property type="match status" value="1"/>
</dbReference>
<gene>
    <name evidence="1" type="ORF">SAMN05421730_100247</name>
</gene>
<keyword evidence="2" id="KW-1185">Reference proteome</keyword>
<dbReference type="Gene3D" id="2.60.120.370">
    <property type="entry name" value="YhcH/YjgK/YiaL"/>
    <property type="match status" value="1"/>
</dbReference>
<dbReference type="InterPro" id="IPR004375">
    <property type="entry name" value="NanQ/TabA/YiaL"/>
</dbReference>
<dbReference type="AlphaFoldDB" id="A0A1D3TPY0"/>
<dbReference type="NCBIfam" id="TIGR00022">
    <property type="entry name" value="YhcH/YjgK/YiaL family protein"/>
    <property type="match status" value="1"/>
</dbReference>
<dbReference type="PANTHER" id="PTHR34986:SF1">
    <property type="entry name" value="PROTEIN YIAL"/>
    <property type="match status" value="1"/>
</dbReference>
<dbReference type="Proteomes" id="UP000199315">
    <property type="component" value="Unassembled WGS sequence"/>
</dbReference>
<dbReference type="PANTHER" id="PTHR34986">
    <property type="entry name" value="EVOLVED BETA-GALACTOSIDASE SUBUNIT BETA"/>
    <property type="match status" value="1"/>
</dbReference>
<evidence type="ECO:0000313" key="1">
    <source>
        <dbReference type="EMBL" id="SCP95592.1"/>
    </source>
</evidence>
<dbReference type="OrthoDB" id="9792756at2"/>
<reference evidence="1 2" key="1">
    <citation type="submission" date="2016-09" db="EMBL/GenBank/DDBJ databases">
        <authorList>
            <person name="Capua I."/>
            <person name="De Benedictis P."/>
            <person name="Joannis T."/>
            <person name="Lombin L.H."/>
            <person name="Cattoli G."/>
        </authorList>
    </citation>
    <scope>NUCLEOTIDE SEQUENCE [LARGE SCALE GENOMIC DNA]</scope>
    <source>
        <strain evidence="1 2">GluBS11</strain>
    </source>
</reference>
<dbReference type="EMBL" id="FMKA01000002">
    <property type="protein sequence ID" value="SCP95592.1"/>
    <property type="molecule type" value="Genomic_DNA"/>
</dbReference>
<dbReference type="GO" id="GO:0005829">
    <property type="term" value="C:cytosol"/>
    <property type="evidence" value="ECO:0007669"/>
    <property type="project" value="TreeGrafter"/>
</dbReference>
<dbReference type="InterPro" id="IPR037012">
    <property type="entry name" value="NanQ/TabA/YiaL_sf"/>
</dbReference>
<organism evidence="1 2">
    <name type="scientific">Anaerobium acetethylicum</name>
    <dbReference type="NCBI Taxonomy" id="1619234"/>
    <lineage>
        <taxon>Bacteria</taxon>
        <taxon>Bacillati</taxon>
        <taxon>Bacillota</taxon>
        <taxon>Clostridia</taxon>
        <taxon>Lachnospirales</taxon>
        <taxon>Lachnospiraceae</taxon>
        <taxon>Anaerobium</taxon>
    </lineage>
</organism>
<name>A0A1D3TPY0_9FIRM</name>
<proteinExistence type="predicted"/>
<evidence type="ECO:0000313" key="2">
    <source>
        <dbReference type="Proteomes" id="UP000199315"/>
    </source>
</evidence>
<accession>A0A1D3TPY0</accession>
<dbReference type="SUPFAM" id="SSF51197">
    <property type="entry name" value="Clavaminate synthase-like"/>
    <property type="match status" value="1"/>
</dbReference>
<dbReference type="STRING" id="1619234.SAMN05421730_100247"/>